<evidence type="ECO:0000313" key="1">
    <source>
        <dbReference type="EMBL" id="MBB5232734.1"/>
    </source>
</evidence>
<sequence length="180" mass="19745">MNLRTVGVSGGLMLVSLAGASSLVEQRQAALEATRLHAEVFPKHLERCLDVGAESHTDVVAFPAGRADRVYIYGYNRGRAYLIRGGQARLVWCGERLLPERRAAASAFRGNAARALSFPFRTAAGALPVERGEMDIFRSFAGRLSTLRMSRTGEIVCSQNHFEEGELRTAFQLDARDICS</sequence>
<proteinExistence type="predicted"/>
<dbReference type="RefSeq" id="WP_184024136.1">
    <property type="nucleotide sequence ID" value="NZ_JACHFN010000001.1"/>
</dbReference>
<organism evidence="1 2">
    <name type="scientific">Deinococcus budaensis</name>
    <dbReference type="NCBI Taxonomy" id="1665626"/>
    <lineage>
        <taxon>Bacteria</taxon>
        <taxon>Thermotogati</taxon>
        <taxon>Deinococcota</taxon>
        <taxon>Deinococci</taxon>
        <taxon>Deinococcales</taxon>
        <taxon>Deinococcaceae</taxon>
        <taxon>Deinococcus</taxon>
    </lineage>
</organism>
<reference evidence="1 2" key="1">
    <citation type="submission" date="2020-08" db="EMBL/GenBank/DDBJ databases">
        <title>Genomic Encyclopedia of Type Strains, Phase IV (KMG-IV): sequencing the most valuable type-strain genomes for metagenomic binning, comparative biology and taxonomic classification.</title>
        <authorList>
            <person name="Goeker M."/>
        </authorList>
    </citation>
    <scope>NUCLEOTIDE SEQUENCE [LARGE SCALE GENOMIC DNA]</scope>
    <source>
        <strain evidence="1 2">DSM 101791</strain>
    </source>
</reference>
<dbReference type="Proteomes" id="UP000525389">
    <property type="component" value="Unassembled WGS sequence"/>
</dbReference>
<accession>A0A7W8GBW5</accession>
<comment type="caution">
    <text evidence="1">The sequence shown here is derived from an EMBL/GenBank/DDBJ whole genome shotgun (WGS) entry which is preliminary data.</text>
</comment>
<keyword evidence="2" id="KW-1185">Reference proteome</keyword>
<dbReference type="AlphaFoldDB" id="A0A7W8GBW5"/>
<name>A0A7W8GBW5_9DEIO</name>
<protein>
    <submittedName>
        <fullName evidence="1">Uncharacterized protein</fullName>
    </submittedName>
</protein>
<gene>
    <name evidence="1" type="ORF">HNQ09_000151</name>
</gene>
<dbReference type="EMBL" id="JACHFN010000001">
    <property type="protein sequence ID" value="MBB5232734.1"/>
    <property type="molecule type" value="Genomic_DNA"/>
</dbReference>
<evidence type="ECO:0000313" key="2">
    <source>
        <dbReference type="Proteomes" id="UP000525389"/>
    </source>
</evidence>